<protein>
    <submittedName>
        <fullName evidence="2">ROK family protein</fullName>
    </submittedName>
</protein>
<gene>
    <name evidence="2" type="ORF">ENJ98_07085</name>
</gene>
<evidence type="ECO:0000313" key="2">
    <source>
        <dbReference type="EMBL" id="HHH13986.1"/>
    </source>
</evidence>
<dbReference type="EMBL" id="DROM01000425">
    <property type="protein sequence ID" value="HHH13986.1"/>
    <property type="molecule type" value="Genomic_DNA"/>
</dbReference>
<keyword evidence="1" id="KW-0119">Carbohydrate metabolism</keyword>
<dbReference type="Proteomes" id="UP000886100">
    <property type="component" value="Unassembled WGS sequence"/>
</dbReference>
<organism evidence="2">
    <name type="scientific">Thiolapillus brandeum</name>
    <dbReference type="NCBI Taxonomy" id="1076588"/>
    <lineage>
        <taxon>Bacteria</taxon>
        <taxon>Pseudomonadati</taxon>
        <taxon>Pseudomonadota</taxon>
        <taxon>Gammaproteobacteria</taxon>
        <taxon>Chromatiales</taxon>
        <taxon>Sedimenticolaceae</taxon>
        <taxon>Thiolapillus</taxon>
    </lineage>
</organism>
<sequence>MLAGIDLGGTKIEGVLLDEAGTIRFRRRVATPAGDYEATLDAIVALHRELETAAGRELPLGLGTPGSPSPATGLMRNANSTCLNGRPLHHDLERRLQRPLRMANDADCFTLSEAVDGAGAGAAVVFGVIIGTGTGGGVAVNGRLLPGVNAVTGEWGHNPLPWPGADELPGPACYCGRRGCIETFLSGPGMAHDHERRTGETLTAREIAARAEGGDRKAIATLERYEERLARGLASIINVLDPGVIVLGGGLSHMDRLYEKVPERWGEYIFSDTVATRLLPPAHGDSSGVRGAAWLWKNQA</sequence>
<proteinExistence type="predicted"/>
<dbReference type="Pfam" id="PF00480">
    <property type="entry name" value="ROK"/>
    <property type="match status" value="1"/>
</dbReference>
<dbReference type="SUPFAM" id="SSF53067">
    <property type="entry name" value="Actin-like ATPase domain"/>
    <property type="match status" value="1"/>
</dbReference>
<evidence type="ECO:0000256" key="1">
    <source>
        <dbReference type="ARBA" id="ARBA00023277"/>
    </source>
</evidence>
<dbReference type="PANTHER" id="PTHR18964">
    <property type="entry name" value="ROK (REPRESSOR, ORF, KINASE) FAMILY"/>
    <property type="match status" value="1"/>
</dbReference>
<dbReference type="InterPro" id="IPR000600">
    <property type="entry name" value="ROK"/>
</dbReference>
<dbReference type="PROSITE" id="PS01125">
    <property type="entry name" value="ROK"/>
    <property type="match status" value="1"/>
</dbReference>
<dbReference type="AlphaFoldDB" id="A0A7C5N928"/>
<dbReference type="CDD" id="cd24066">
    <property type="entry name" value="ASKHA_NBD_ROK_EcFRK-like"/>
    <property type="match status" value="1"/>
</dbReference>
<reference evidence="2" key="1">
    <citation type="journal article" date="2020" name="mSystems">
        <title>Genome- and Community-Level Interaction Insights into Carbon Utilization and Element Cycling Functions of Hydrothermarchaeota in Hydrothermal Sediment.</title>
        <authorList>
            <person name="Zhou Z."/>
            <person name="Liu Y."/>
            <person name="Xu W."/>
            <person name="Pan J."/>
            <person name="Luo Z.H."/>
            <person name="Li M."/>
        </authorList>
    </citation>
    <scope>NUCLEOTIDE SEQUENCE [LARGE SCALE GENOMIC DNA]</scope>
    <source>
        <strain evidence="2">HyVt-535</strain>
    </source>
</reference>
<accession>A0A7C5N928</accession>
<dbReference type="PANTHER" id="PTHR18964:SF174">
    <property type="entry name" value="D-ALLOSE KINASE-RELATED"/>
    <property type="match status" value="1"/>
</dbReference>
<comment type="caution">
    <text evidence="2">The sequence shown here is derived from an EMBL/GenBank/DDBJ whole genome shotgun (WGS) entry which is preliminary data.</text>
</comment>
<name>A0A7C5N928_9GAMM</name>
<dbReference type="InterPro" id="IPR043129">
    <property type="entry name" value="ATPase_NBD"/>
</dbReference>
<dbReference type="InterPro" id="IPR049874">
    <property type="entry name" value="ROK_cs"/>
</dbReference>
<dbReference type="GO" id="GO:0004396">
    <property type="term" value="F:hexokinase activity"/>
    <property type="evidence" value="ECO:0007669"/>
    <property type="project" value="TreeGrafter"/>
</dbReference>
<dbReference type="Gene3D" id="3.30.420.40">
    <property type="match status" value="2"/>
</dbReference>